<name>A0ABD2YYM7_9GENT</name>
<proteinExistence type="predicted"/>
<protein>
    <submittedName>
        <fullName evidence="1">Uncharacterized protein</fullName>
    </submittedName>
</protein>
<sequence>MNSYPLFDQIREERDCLNNLYNLSCEMQRLRQQIPTIHDEGPRKQHEDRLARVSEMYNQEFATNENRMRRYLNRGLQTGIECKTEEDFCLEAWVRQTFGITRNVLFVSNQNTENERTVIMRISQEHGIPLTRVTFEAPSEMDVERESKSEAEQQQRDLEAWNALRDSWRDRKD</sequence>
<gene>
    <name evidence="1" type="ORF">ACH5RR_030616</name>
</gene>
<evidence type="ECO:0000313" key="2">
    <source>
        <dbReference type="Proteomes" id="UP001630127"/>
    </source>
</evidence>
<keyword evidence="2" id="KW-1185">Reference proteome</keyword>
<comment type="caution">
    <text evidence="1">The sequence shown here is derived from an EMBL/GenBank/DDBJ whole genome shotgun (WGS) entry which is preliminary data.</text>
</comment>
<dbReference type="Proteomes" id="UP001630127">
    <property type="component" value="Unassembled WGS sequence"/>
</dbReference>
<accession>A0ABD2YYM7</accession>
<evidence type="ECO:0000313" key="1">
    <source>
        <dbReference type="EMBL" id="KAL3511215.1"/>
    </source>
</evidence>
<organism evidence="1 2">
    <name type="scientific">Cinchona calisaya</name>
    <dbReference type="NCBI Taxonomy" id="153742"/>
    <lineage>
        <taxon>Eukaryota</taxon>
        <taxon>Viridiplantae</taxon>
        <taxon>Streptophyta</taxon>
        <taxon>Embryophyta</taxon>
        <taxon>Tracheophyta</taxon>
        <taxon>Spermatophyta</taxon>
        <taxon>Magnoliopsida</taxon>
        <taxon>eudicotyledons</taxon>
        <taxon>Gunneridae</taxon>
        <taxon>Pentapetalae</taxon>
        <taxon>asterids</taxon>
        <taxon>lamiids</taxon>
        <taxon>Gentianales</taxon>
        <taxon>Rubiaceae</taxon>
        <taxon>Cinchonoideae</taxon>
        <taxon>Cinchoneae</taxon>
        <taxon>Cinchona</taxon>
    </lineage>
</organism>
<dbReference type="AlphaFoldDB" id="A0ABD2YYM7"/>
<reference evidence="1 2" key="1">
    <citation type="submission" date="2024-11" db="EMBL/GenBank/DDBJ databases">
        <title>A near-complete genome assembly of Cinchona calisaya.</title>
        <authorList>
            <person name="Lian D.C."/>
            <person name="Zhao X.W."/>
            <person name="Wei L."/>
        </authorList>
    </citation>
    <scope>NUCLEOTIDE SEQUENCE [LARGE SCALE GENOMIC DNA]</scope>
    <source>
        <tissue evidence="1">Nenye</tissue>
    </source>
</reference>
<dbReference type="EMBL" id="JBJUIK010000012">
    <property type="protein sequence ID" value="KAL3511215.1"/>
    <property type="molecule type" value="Genomic_DNA"/>
</dbReference>